<comment type="caution">
    <text evidence="1">The sequence shown here is derived from an EMBL/GenBank/DDBJ whole genome shotgun (WGS) entry which is preliminary data.</text>
</comment>
<dbReference type="EMBL" id="PDWZ02000001">
    <property type="protein sequence ID" value="KAB2109668.1"/>
    <property type="molecule type" value="Genomic_DNA"/>
</dbReference>
<sequence length="518" mass="57772">MDLTKRSKAGAKVVATEIQIGECVRVWNKVSPALVLAQSERGTWLSTINHDNLNSMTMNTFGLSGKGRITQLITIFCLWKALLLLLAAFCPGPGYDTSALILFDTYYRRHHEFTLFARHERLALNLLRWDALYFVKAAERGLVHEQAWAFSGAYSYLLRLTGQFMAGNTQASLHYYVLAGIILSSVCHLLSVLVLYRLLTLVLEPQRRRIIPFIAAVLHILTPASLFMCAPYAEAMFSLLNFAGMLFYAQSRASVGTGMSSIQEDLQKLGSGLCFAAATLMRSNGLLSGVILLYDVARYMPFVLSAQLSMRDLRRITVTCVAGSLIALAFIGPQVLAYAEFCDREQGSGTRPWCDKSFPSIYSWVQSYYWNVGLFRYWTLSNLPLFLLAAPVLWLLLTSSVTILRSGVQHPLHGRPVPQTSGTTKPKDRTSAICKLPELALPQLILAVTAVTSFHVQIVNRIASGYPMWYLVVATWLADSQSTTRTEKESQKTRWYIQGGIIYCLVQGTLYANFLPPA</sequence>
<reference evidence="1 2" key="1">
    <citation type="journal article" date="2019" name="bioRxiv">
        <title>Genomics, evolutionary history and diagnostics of the Alternaria alternata species group including apple and Asian pear pathotypes.</title>
        <authorList>
            <person name="Armitage A.D."/>
            <person name="Cockerton H.M."/>
            <person name="Sreenivasaprasad S."/>
            <person name="Woodhall J.W."/>
            <person name="Lane C.R."/>
            <person name="Harrison R.J."/>
            <person name="Clarkson J.P."/>
        </authorList>
    </citation>
    <scope>NUCLEOTIDE SEQUENCE [LARGE SCALE GENOMIC DNA]</scope>
    <source>
        <strain evidence="1 2">FERA 650</strain>
    </source>
</reference>
<protein>
    <submittedName>
        <fullName evidence="1">Uncharacterized protein</fullName>
    </submittedName>
</protein>
<name>A0ACB6FZ13_9PLEO</name>
<dbReference type="Proteomes" id="UP000293547">
    <property type="component" value="Unassembled WGS sequence"/>
</dbReference>
<evidence type="ECO:0000313" key="2">
    <source>
        <dbReference type="Proteomes" id="UP000293547"/>
    </source>
</evidence>
<keyword evidence="2" id="KW-1185">Reference proteome</keyword>
<accession>A0ACB6FZ13</accession>
<organism evidence="1 2">
    <name type="scientific">Alternaria gaisen</name>
    <dbReference type="NCBI Taxonomy" id="167740"/>
    <lineage>
        <taxon>Eukaryota</taxon>
        <taxon>Fungi</taxon>
        <taxon>Dikarya</taxon>
        <taxon>Ascomycota</taxon>
        <taxon>Pezizomycotina</taxon>
        <taxon>Dothideomycetes</taxon>
        <taxon>Pleosporomycetidae</taxon>
        <taxon>Pleosporales</taxon>
        <taxon>Pleosporineae</taxon>
        <taxon>Pleosporaceae</taxon>
        <taxon>Alternaria</taxon>
        <taxon>Alternaria sect. Alternaria</taxon>
    </lineage>
</organism>
<gene>
    <name evidence="1" type="ORF">AG0111_0g1867</name>
</gene>
<evidence type="ECO:0000313" key="1">
    <source>
        <dbReference type="EMBL" id="KAB2109668.1"/>
    </source>
</evidence>
<proteinExistence type="predicted"/>